<dbReference type="OrthoDB" id="3596450at2759"/>
<dbReference type="HOGENOM" id="CLU_065839_0_0_1"/>
<dbReference type="KEGG" id="nhe:NECHADRAFT_75723"/>
<evidence type="ECO:0000313" key="2">
    <source>
        <dbReference type="EMBL" id="EEU48998.1"/>
    </source>
</evidence>
<evidence type="ECO:0000313" key="3">
    <source>
        <dbReference type="Proteomes" id="UP000005206"/>
    </source>
</evidence>
<dbReference type="EMBL" id="GG698896">
    <property type="protein sequence ID" value="EEU48998.1"/>
    <property type="molecule type" value="Genomic_DNA"/>
</dbReference>
<name>C7YJL7_FUSV7</name>
<feature type="domain" description="2EXR" evidence="1">
    <location>
        <begin position="4"/>
        <end position="102"/>
    </location>
</feature>
<organism evidence="2 3">
    <name type="scientific">Fusarium vanettenii (strain ATCC MYA-4622 / CBS 123669 / FGSC 9596 / NRRL 45880 / 77-13-4)</name>
    <name type="common">Fusarium solani subsp. pisi</name>
    <dbReference type="NCBI Taxonomy" id="660122"/>
    <lineage>
        <taxon>Eukaryota</taxon>
        <taxon>Fungi</taxon>
        <taxon>Dikarya</taxon>
        <taxon>Ascomycota</taxon>
        <taxon>Pezizomycotina</taxon>
        <taxon>Sordariomycetes</taxon>
        <taxon>Hypocreomycetidae</taxon>
        <taxon>Hypocreales</taxon>
        <taxon>Nectriaceae</taxon>
        <taxon>Fusarium</taxon>
        <taxon>Fusarium solani species complex</taxon>
        <taxon>Fusarium vanettenii</taxon>
    </lineage>
</organism>
<dbReference type="AlphaFoldDB" id="C7YJL7"/>
<reference evidence="2 3" key="1">
    <citation type="journal article" date="2009" name="PLoS Genet.">
        <title>The genome of Nectria haematococca: contribution of supernumerary chromosomes to gene expansion.</title>
        <authorList>
            <person name="Coleman J.J."/>
            <person name="Rounsley S.D."/>
            <person name="Rodriguez-Carres M."/>
            <person name="Kuo A."/>
            <person name="Wasmann C.C."/>
            <person name="Grimwood J."/>
            <person name="Schmutz J."/>
            <person name="Taga M."/>
            <person name="White G.J."/>
            <person name="Zhou S."/>
            <person name="Schwartz D.C."/>
            <person name="Freitag M."/>
            <person name="Ma L.J."/>
            <person name="Danchin E.G."/>
            <person name="Henrissat B."/>
            <person name="Coutinho P.M."/>
            <person name="Nelson D.R."/>
            <person name="Straney D."/>
            <person name="Napoli C.A."/>
            <person name="Barker B.M."/>
            <person name="Gribskov M."/>
            <person name="Rep M."/>
            <person name="Kroken S."/>
            <person name="Molnar I."/>
            <person name="Rensing C."/>
            <person name="Kennell J.C."/>
            <person name="Zamora J."/>
            <person name="Farman M.L."/>
            <person name="Selker E.U."/>
            <person name="Salamov A."/>
            <person name="Shapiro H."/>
            <person name="Pangilinan J."/>
            <person name="Lindquist E."/>
            <person name="Lamers C."/>
            <person name="Grigoriev I.V."/>
            <person name="Geiser D.M."/>
            <person name="Covert S.F."/>
            <person name="Temporini E."/>
            <person name="Vanetten H.D."/>
        </authorList>
    </citation>
    <scope>NUCLEOTIDE SEQUENCE [LARGE SCALE GENOMIC DNA]</scope>
    <source>
        <strain evidence="3">ATCC MYA-4622 / CBS 123669 / FGSC 9596 / NRRL 45880 / 77-13-4</strain>
    </source>
</reference>
<dbReference type="InterPro" id="IPR045518">
    <property type="entry name" value="2EXR"/>
</dbReference>
<accession>C7YJL7</accession>
<protein>
    <recommendedName>
        <fullName evidence="1">2EXR domain-containing protein</fullName>
    </recommendedName>
</protein>
<proteinExistence type="predicted"/>
<dbReference type="VEuPathDB" id="FungiDB:NECHADRAFT_75723"/>
<evidence type="ECO:0000259" key="1">
    <source>
        <dbReference type="Pfam" id="PF20150"/>
    </source>
</evidence>
<dbReference type="RefSeq" id="XP_003054711.1">
    <property type="nucleotide sequence ID" value="XM_003054665.1"/>
</dbReference>
<sequence>MTIFHPFPRLPQEIRDLIWEKAARVQAEKSGVHFFTIFNSTNKQESAAVAQQYKLKGPSRSCLAAPRCKDGQGFSWTEGNPSMYLLDRGLWKACRDSRAAIIKVSTMAMGSESCISDDIADMVKPYNEPRTAKFMLDGHEQEMMVWPERDLFCLQPYDWNMAKIWLQHTAISSRHGKFHFRHVAFELPRDEVINLSVENEYNKDAPEPSSHLIVERIESLLGRGRFHHVKKVWLIDYQLKRTNPRPAARQFCANGFRFVEVTEQDGDEWTDRRGDGRDALEFAEWLRYSTNYQNENTSPEIGVLACEKC</sequence>
<dbReference type="OMA" id="SKERWRF"/>
<keyword evidence="3" id="KW-1185">Reference proteome</keyword>
<dbReference type="InParanoid" id="C7YJL7"/>
<dbReference type="Proteomes" id="UP000005206">
    <property type="component" value="Chromosome 1"/>
</dbReference>
<dbReference type="GeneID" id="9663867"/>
<gene>
    <name evidence="2" type="ORF">NECHADRAFT_75723</name>
</gene>
<dbReference type="Pfam" id="PF20150">
    <property type="entry name" value="2EXR"/>
    <property type="match status" value="1"/>
</dbReference>